<keyword evidence="2 9" id="KW-0813">Transport</keyword>
<evidence type="ECO:0000256" key="9">
    <source>
        <dbReference type="RuleBase" id="RU369079"/>
    </source>
</evidence>
<keyword evidence="7 9" id="KW-0472">Membrane</keyword>
<dbReference type="RefSeq" id="WP_109823225.1">
    <property type="nucleotide sequence ID" value="NZ_QGKL01000029.1"/>
</dbReference>
<accession>A0A317CFS5</accession>
<evidence type="ECO:0000256" key="4">
    <source>
        <dbReference type="ARBA" id="ARBA00022519"/>
    </source>
</evidence>
<dbReference type="Pfam" id="PF04290">
    <property type="entry name" value="DctQ"/>
    <property type="match status" value="1"/>
</dbReference>
<dbReference type="InterPro" id="IPR055348">
    <property type="entry name" value="DctQ"/>
</dbReference>
<feature type="transmembrane region" description="Helical" evidence="9">
    <location>
        <begin position="46"/>
        <end position="64"/>
    </location>
</feature>
<protein>
    <recommendedName>
        <fullName evidence="9">TRAP transporter small permease protein</fullName>
    </recommendedName>
</protein>
<dbReference type="AlphaFoldDB" id="A0A317CFS5"/>
<feature type="transmembrane region" description="Helical" evidence="9">
    <location>
        <begin position="85"/>
        <end position="107"/>
    </location>
</feature>
<reference evidence="11 12" key="1">
    <citation type="submission" date="2018-05" db="EMBL/GenBank/DDBJ databases">
        <title>Leucothrix arctica sp. nov., isolated from Arctic seawater.</title>
        <authorList>
            <person name="Choi A."/>
            <person name="Baek K."/>
        </authorList>
    </citation>
    <scope>NUCLEOTIDE SEQUENCE [LARGE SCALE GENOMIC DNA]</scope>
    <source>
        <strain evidence="11 12">IMCC9719</strain>
    </source>
</reference>
<keyword evidence="12" id="KW-1185">Reference proteome</keyword>
<evidence type="ECO:0000259" key="10">
    <source>
        <dbReference type="Pfam" id="PF04290"/>
    </source>
</evidence>
<dbReference type="InterPro" id="IPR007387">
    <property type="entry name" value="TRAP_DctQ"/>
</dbReference>
<evidence type="ECO:0000256" key="3">
    <source>
        <dbReference type="ARBA" id="ARBA00022475"/>
    </source>
</evidence>
<evidence type="ECO:0000313" key="11">
    <source>
        <dbReference type="EMBL" id="PWQ96253.1"/>
    </source>
</evidence>
<dbReference type="GO" id="GO:0015740">
    <property type="term" value="P:C4-dicarboxylate transport"/>
    <property type="evidence" value="ECO:0007669"/>
    <property type="project" value="TreeGrafter"/>
</dbReference>
<comment type="similarity">
    <text evidence="8 9">Belongs to the TRAP transporter small permease family.</text>
</comment>
<dbReference type="Proteomes" id="UP000245506">
    <property type="component" value="Unassembled WGS sequence"/>
</dbReference>
<comment type="function">
    <text evidence="9">Part of the tripartite ATP-independent periplasmic (TRAP) transport system.</text>
</comment>
<keyword evidence="5 9" id="KW-0812">Transmembrane</keyword>
<keyword evidence="3" id="KW-1003">Cell membrane</keyword>
<feature type="transmembrane region" description="Helical" evidence="9">
    <location>
        <begin position="127"/>
        <end position="146"/>
    </location>
</feature>
<dbReference type="GO" id="GO:0005886">
    <property type="term" value="C:plasma membrane"/>
    <property type="evidence" value="ECO:0007669"/>
    <property type="project" value="UniProtKB-SubCell"/>
</dbReference>
<dbReference type="GO" id="GO:0022857">
    <property type="term" value="F:transmembrane transporter activity"/>
    <property type="evidence" value="ECO:0007669"/>
    <property type="project" value="UniProtKB-UniRule"/>
</dbReference>
<keyword evidence="6 9" id="KW-1133">Transmembrane helix</keyword>
<sequence length="171" mass="19365">MQLLKRCFYFTSLFLSGASLVTMTLLILAQIVARSMEYVIPSSEDFAGWLLSATVFFGLAFTFNNGGHIRVSILLIRLSASTRRILEIFNLFIGLLISGFLMVYTIYTVYESYIYEEVSDTYLAVDLWLVQLPMAVGSLFLFIAILDNTLVMLKGKTPEYLSNEESLESME</sequence>
<gene>
    <name evidence="11" type="ORF">DKT75_09690</name>
</gene>
<evidence type="ECO:0000256" key="1">
    <source>
        <dbReference type="ARBA" id="ARBA00004429"/>
    </source>
</evidence>
<name>A0A317CFS5_9GAMM</name>
<comment type="caution">
    <text evidence="11">The sequence shown here is derived from an EMBL/GenBank/DDBJ whole genome shotgun (WGS) entry which is preliminary data.</text>
</comment>
<comment type="subcellular location">
    <subcellularLocation>
        <location evidence="1 9">Cell inner membrane</location>
        <topology evidence="1 9">Multi-pass membrane protein</topology>
    </subcellularLocation>
</comment>
<dbReference type="PANTHER" id="PTHR35011">
    <property type="entry name" value="2,3-DIKETO-L-GULONATE TRAP TRANSPORTER SMALL PERMEASE PROTEIN YIAM"/>
    <property type="match status" value="1"/>
</dbReference>
<evidence type="ECO:0000256" key="5">
    <source>
        <dbReference type="ARBA" id="ARBA00022692"/>
    </source>
</evidence>
<dbReference type="OrthoDB" id="26202at2"/>
<organism evidence="11 12">
    <name type="scientific">Leucothrix arctica</name>
    <dbReference type="NCBI Taxonomy" id="1481894"/>
    <lineage>
        <taxon>Bacteria</taxon>
        <taxon>Pseudomonadati</taxon>
        <taxon>Pseudomonadota</taxon>
        <taxon>Gammaproteobacteria</taxon>
        <taxon>Thiotrichales</taxon>
        <taxon>Thiotrichaceae</taxon>
        <taxon>Leucothrix</taxon>
    </lineage>
</organism>
<feature type="transmembrane region" description="Helical" evidence="9">
    <location>
        <begin position="7"/>
        <end position="31"/>
    </location>
</feature>
<dbReference type="EMBL" id="QGKL01000029">
    <property type="protein sequence ID" value="PWQ96253.1"/>
    <property type="molecule type" value="Genomic_DNA"/>
</dbReference>
<evidence type="ECO:0000256" key="2">
    <source>
        <dbReference type="ARBA" id="ARBA00022448"/>
    </source>
</evidence>
<evidence type="ECO:0000313" key="12">
    <source>
        <dbReference type="Proteomes" id="UP000245506"/>
    </source>
</evidence>
<keyword evidence="4 9" id="KW-0997">Cell inner membrane</keyword>
<proteinExistence type="inferred from homology"/>
<feature type="domain" description="Tripartite ATP-independent periplasmic transporters DctQ component" evidence="10">
    <location>
        <begin position="23"/>
        <end position="152"/>
    </location>
</feature>
<evidence type="ECO:0000256" key="7">
    <source>
        <dbReference type="ARBA" id="ARBA00023136"/>
    </source>
</evidence>
<dbReference type="PANTHER" id="PTHR35011:SF10">
    <property type="entry name" value="TRAP TRANSPORTER SMALL PERMEASE PROTEIN"/>
    <property type="match status" value="1"/>
</dbReference>
<evidence type="ECO:0000256" key="6">
    <source>
        <dbReference type="ARBA" id="ARBA00022989"/>
    </source>
</evidence>
<comment type="subunit">
    <text evidence="9">The complex comprises the extracytoplasmic solute receptor protein and the two transmembrane proteins.</text>
</comment>
<evidence type="ECO:0000256" key="8">
    <source>
        <dbReference type="ARBA" id="ARBA00038436"/>
    </source>
</evidence>